<protein>
    <submittedName>
        <fullName evidence="4">Myosin_tail_1 domain-containing protein</fullName>
    </submittedName>
</protein>
<gene>
    <name evidence="2" type="ORF">GPUH_LOCUS14759</name>
</gene>
<keyword evidence="3" id="KW-1185">Reference proteome</keyword>
<dbReference type="WBParaSite" id="GPUH_0001477801-mRNA-1">
    <property type="protein sequence ID" value="GPUH_0001477801-mRNA-1"/>
    <property type="gene ID" value="GPUH_0001477801"/>
</dbReference>
<reference evidence="2 3" key="2">
    <citation type="submission" date="2018-11" db="EMBL/GenBank/DDBJ databases">
        <authorList>
            <consortium name="Pathogen Informatics"/>
        </authorList>
    </citation>
    <scope>NUCLEOTIDE SEQUENCE [LARGE SCALE GENOMIC DNA]</scope>
</reference>
<keyword evidence="1" id="KW-0175">Coiled coil</keyword>
<evidence type="ECO:0000256" key="1">
    <source>
        <dbReference type="SAM" id="Coils"/>
    </source>
</evidence>
<name>A0A183E1B8_9BILA</name>
<dbReference type="EMBL" id="UYRT01081619">
    <property type="protein sequence ID" value="VDN24720.1"/>
    <property type="molecule type" value="Genomic_DNA"/>
</dbReference>
<evidence type="ECO:0000313" key="2">
    <source>
        <dbReference type="EMBL" id="VDN24720.1"/>
    </source>
</evidence>
<sequence>MKEERLQALASIRQQYSELSGQHGQYSRRLQAIHESLKHSAAQILRNEIADIEAELPQYRETVENGAMERKKLEEKITLLSERKKNEKMFRVEFMLSFLFLLTDQYRFKIQFQEKEKKEAQKELAAAEKELASVKSIFEKAKVALETLREEIASLQKAIGEDEADLSNFQKETEKGAEQMVVLEEKVAQAKVTRD</sequence>
<feature type="coiled-coil region" evidence="1">
    <location>
        <begin position="42"/>
        <end position="172"/>
    </location>
</feature>
<dbReference type="Proteomes" id="UP000271098">
    <property type="component" value="Unassembled WGS sequence"/>
</dbReference>
<proteinExistence type="predicted"/>
<accession>A0A183E1B8</accession>
<evidence type="ECO:0000313" key="3">
    <source>
        <dbReference type="Proteomes" id="UP000271098"/>
    </source>
</evidence>
<evidence type="ECO:0000313" key="4">
    <source>
        <dbReference type="WBParaSite" id="GPUH_0001477801-mRNA-1"/>
    </source>
</evidence>
<organism evidence="4">
    <name type="scientific">Gongylonema pulchrum</name>
    <dbReference type="NCBI Taxonomy" id="637853"/>
    <lineage>
        <taxon>Eukaryota</taxon>
        <taxon>Metazoa</taxon>
        <taxon>Ecdysozoa</taxon>
        <taxon>Nematoda</taxon>
        <taxon>Chromadorea</taxon>
        <taxon>Rhabditida</taxon>
        <taxon>Spirurina</taxon>
        <taxon>Spiruromorpha</taxon>
        <taxon>Spiruroidea</taxon>
        <taxon>Gongylonematidae</taxon>
        <taxon>Gongylonema</taxon>
    </lineage>
</organism>
<reference evidence="4" key="1">
    <citation type="submission" date="2016-06" db="UniProtKB">
        <authorList>
            <consortium name="WormBaseParasite"/>
        </authorList>
    </citation>
    <scope>IDENTIFICATION</scope>
</reference>
<dbReference type="AlphaFoldDB" id="A0A183E1B8"/>